<evidence type="ECO:0000313" key="2">
    <source>
        <dbReference type="Proteomes" id="UP000008068"/>
    </source>
</evidence>
<evidence type="ECO:0000313" key="1">
    <source>
        <dbReference type="EMBL" id="EGT30277.1"/>
    </source>
</evidence>
<dbReference type="EMBL" id="GL379786">
    <property type="protein sequence ID" value="EGT30277.1"/>
    <property type="molecule type" value="Genomic_DNA"/>
</dbReference>
<keyword evidence="2" id="KW-1185">Reference proteome</keyword>
<gene>
    <name evidence="1" type="ORF">CAEBREN_12156</name>
</gene>
<dbReference type="InParanoid" id="G0M6Q6"/>
<sequence>MAFRPFGRKSPSKVSQYFYQVLLGGKFYLALSSIPSSCNTPKMARRTKEAVGE</sequence>
<proteinExistence type="predicted"/>
<protein>
    <submittedName>
        <fullName evidence="1">Uncharacterized protein</fullName>
    </submittedName>
</protein>
<name>G0M6Q6_CAEBE</name>
<dbReference type="Proteomes" id="UP000008068">
    <property type="component" value="Unassembled WGS sequence"/>
</dbReference>
<reference evidence="2" key="1">
    <citation type="submission" date="2011-07" db="EMBL/GenBank/DDBJ databases">
        <authorList>
            <consortium name="Caenorhabditis brenneri Sequencing and Analysis Consortium"/>
            <person name="Wilson R.K."/>
        </authorList>
    </citation>
    <scope>NUCLEOTIDE SEQUENCE [LARGE SCALE GENOMIC DNA]</scope>
    <source>
        <strain evidence="2">PB2801</strain>
    </source>
</reference>
<dbReference type="AlphaFoldDB" id="G0M6Q6"/>
<accession>G0M6Q6</accession>
<dbReference type="HOGENOM" id="CLU_3070659_0_0_1"/>
<organism evidence="2">
    <name type="scientific">Caenorhabditis brenneri</name>
    <name type="common">Nematode worm</name>
    <dbReference type="NCBI Taxonomy" id="135651"/>
    <lineage>
        <taxon>Eukaryota</taxon>
        <taxon>Metazoa</taxon>
        <taxon>Ecdysozoa</taxon>
        <taxon>Nematoda</taxon>
        <taxon>Chromadorea</taxon>
        <taxon>Rhabditida</taxon>
        <taxon>Rhabditina</taxon>
        <taxon>Rhabditomorpha</taxon>
        <taxon>Rhabditoidea</taxon>
        <taxon>Rhabditidae</taxon>
        <taxon>Peloderinae</taxon>
        <taxon>Caenorhabditis</taxon>
    </lineage>
</organism>